<dbReference type="Pfam" id="PF00528">
    <property type="entry name" value="BPD_transp_1"/>
    <property type="match status" value="1"/>
</dbReference>
<evidence type="ECO:0000256" key="3">
    <source>
        <dbReference type="ARBA" id="ARBA00022475"/>
    </source>
</evidence>
<keyword evidence="5 7" id="KW-1133">Transmembrane helix</keyword>
<dbReference type="AlphaFoldDB" id="A0A1W1I6E1"/>
<reference evidence="10 11" key="1">
    <citation type="submission" date="2017-03" db="EMBL/GenBank/DDBJ databases">
        <authorList>
            <person name="Afonso C.L."/>
            <person name="Miller P.J."/>
            <person name="Scott M.A."/>
            <person name="Spackman E."/>
            <person name="Goraichik I."/>
            <person name="Dimitrov K.M."/>
            <person name="Suarez D.L."/>
            <person name="Swayne D.E."/>
        </authorList>
    </citation>
    <scope>NUCLEOTIDE SEQUENCE [LARGE SCALE GENOMIC DNA]</scope>
    <source>
        <strain evidence="10">Genome sequencing of Nitrospira japonica strain NJ11</strain>
    </source>
</reference>
<evidence type="ECO:0000256" key="5">
    <source>
        <dbReference type="ARBA" id="ARBA00022989"/>
    </source>
</evidence>
<keyword evidence="2 7" id="KW-0813">Transport</keyword>
<evidence type="ECO:0000256" key="4">
    <source>
        <dbReference type="ARBA" id="ARBA00022692"/>
    </source>
</evidence>
<evidence type="ECO:0000256" key="8">
    <source>
        <dbReference type="SAM" id="MobiDB-lite"/>
    </source>
</evidence>
<dbReference type="KEGG" id="nja:NSJP_2404"/>
<proteinExistence type="inferred from homology"/>
<evidence type="ECO:0000313" key="11">
    <source>
        <dbReference type="Proteomes" id="UP000192042"/>
    </source>
</evidence>
<dbReference type="EMBL" id="LT828648">
    <property type="protein sequence ID" value="SLM48576.1"/>
    <property type="molecule type" value="Genomic_DNA"/>
</dbReference>
<feature type="transmembrane region" description="Helical" evidence="7">
    <location>
        <begin position="166"/>
        <end position="186"/>
    </location>
</feature>
<dbReference type="Gene3D" id="1.10.3720.10">
    <property type="entry name" value="MetI-like"/>
    <property type="match status" value="1"/>
</dbReference>
<dbReference type="Proteomes" id="UP000192042">
    <property type="component" value="Chromosome I"/>
</dbReference>
<evidence type="ECO:0000259" key="9">
    <source>
        <dbReference type="PROSITE" id="PS50928"/>
    </source>
</evidence>
<dbReference type="PANTHER" id="PTHR30151">
    <property type="entry name" value="ALKANE SULFONATE ABC TRANSPORTER-RELATED, MEMBRANE SUBUNIT"/>
    <property type="match status" value="1"/>
</dbReference>
<evidence type="ECO:0000256" key="2">
    <source>
        <dbReference type="ARBA" id="ARBA00022448"/>
    </source>
</evidence>
<feature type="transmembrane region" description="Helical" evidence="7">
    <location>
        <begin position="65"/>
        <end position="82"/>
    </location>
</feature>
<evidence type="ECO:0000256" key="1">
    <source>
        <dbReference type="ARBA" id="ARBA00004651"/>
    </source>
</evidence>
<dbReference type="STRING" id="1325564.NSJP_2404"/>
<dbReference type="GO" id="GO:0005886">
    <property type="term" value="C:plasma membrane"/>
    <property type="evidence" value="ECO:0007669"/>
    <property type="project" value="UniProtKB-SubCell"/>
</dbReference>
<dbReference type="SUPFAM" id="SSF161098">
    <property type="entry name" value="MetI-like"/>
    <property type="match status" value="1"/>
</dbReference>
<organism evidence="10 11">
    <name type="scientific">Nitrospira japonica</name>
    <dbReference type="NCBI Taxonomy" id="1325564"/>
    <lineage>
        <taxon>Bacteria</taxon>
        <taxon>Pseudomonadati</taxon>
        <taxon>Nitrospirota</taxon>
        <taxon>Nitrospiria</taxon>
        <taxon>Nitrospirales</taxon>
        <taxon>Nitrospiraceae</taxon>
        <taxon>Nitrospira</taxon>
    </lineage>
</organism>
<feature type="domain" description="ABC transmembrane type-1" evidence="9">
    <location>
        <begin position="159"/>
        <end position="335"/>
    </location>
</feature>
<keyword evidence="3" id="KW-1003">Cell membrane</keyword>
<evidence type="ECO:0000256" key="6">
    <source>
        <dbReference type="ARBA" id="ARBA00023136"/>
    </source>
</evidence>
<dbReference type="PROSITE" id="PS50928">
    <property type="entry name" value="ABC_TM1"/>
    <property type="match status" value="1"/>
</dbReference>
<feature type="compositionally biased region" description="Polar residues" evidence="8">
    <location>
        <begin position="1"/>
        <end position="13"/>
    </location>
</feature>
<dbReference type="RefSeq" id="WP_197685403.1">
    <property type="nucleotide sequence ID" value="NZ_LT828648.1"/>
</dbReference>
<accession>A0A1W1I6E1</accession>
<feature type="region of interest" description="Disordered" evidence="8">
    <location>
        <begin position="1"/>
        <end position="23"/>
    </location>
</feature>
<keyword evidence="11" id="KW-1185">Reference proteome</keyword>
<protein>
    <submittedName>
        <fullName evidence="10">Nitrate ABC transporter permease</fullName>
    </submittedName>
</protein>
<sequence>MESTNDAMVSETASPAGRTGEPPRIMVRSLTHRVGESLKRAGMSAVRSVHVKGGTSGGRAAGNPWFISVFVLVMFLLAWHFFTLRPTFDPIGLTEEQLQLMEFNGDIVRTPEGAYVWNPEKEKVKGIPGPLAVVEKARTELAEAFVKKGTNDHGIGYLVLYTVSRFGAGFLAASVIAILLGVVLGLNKVLYRAANPFIQILKPISPLAWMPLLLYTVKDPKWTAMLVVFMAAVWPTLATTAFGVSSLKKEYLHVASIVQLSWFKRLFKVILPGAAPTIVNGLRISFGSALVAVVPAEMLLGELGVGYLSWIEWNNLDIAGVIFAILVVGVVGVVLDSGFNKLAGLVTYQE</sequence>
<name>A0A1W1I6E1_9BACT</name>
<feature type="transmembrane region" description="Helical" evidence="7">
    <location>
        <begin position="223"/>
        <end position="245"/>
    </location>
</feature>
<evidence type="ECO:0000256" key="7">
    <source>
        <dbReference type="RuleBase" id="RU363032"/>
    </source>
</evidence>
<dbReference type="GO" id="GO:0055085">
    <property type="term" value="P:transmembrane transport"/>
    <property type="evidence" value="ECO:0007669"/>
    <property type="project" value="InterPro"/>
</dbReference>
<keyword evidence="6 7" id="KW-0472">Membrane</keyword>
<dbReference type="PANTHER" id="PTHR30151:SF7">
    <property type="entry name" value="NITRATE IMPORT PERMEASE PROTEIN NRTB"/>
    <property type="match status" value="1"/>
</dbReference>
<feature type="transmembrane region" description="Helical" evidence="7">
    <location>
        <begin position="316"/>
        <end position="335"/>
    </location>
</feature>
<comment type="subcellular location">
    <subcellularLocation>
        <location evidence="1 7">Cell membrane</location>
        <topology evidence="1 7">Multi-pass membrane protein</topology>
    </subcellularLocation>
</comment>
<keyword evidence="4 7" id="KW-0812">Transmembrane</keyword>
<dbReference type="InterPro" id="IPR035906">
    <property type="entry name" value="MetI-like_sf"/>
</dbReference>
<evidence type="ECO:0000313" key="10">
    <source>
        <dbReference type="EMBL" id="SLM48576.1"/>
    </source>
</evidence>
<dbReference type="CDD" id="cd06261">
    <property type="entry name" value="TM_PBP2"/>
    <property type="match status" value="1"/>
</dbReference>
<gene>
    <name evidence="10" type="ORF">NSJP_2404</name>
</gene>
<comment type="similarity">
    <text evidence="7">Belongs to the binding-protein-dependent transport system permease family.</text>
</comment>
<dbReference type="InterPro" id="IPR000515">
    <property type="entry name" value="MetI-like"/>
</dbReference>